<reference evidence="7 8" key="1">
    <citation type="submission" date="2017-09" db="EMBL/GenBank/DDBJ databases">
        <title>Sphingomonas ginsenosidimutans KACC 14949, whole genome shotgun sequence.</title>
        <authorList>
            <person name="Feng G."/>
            <person name="Zhu H."/>
        </authorList>
    </citation>
    <scope>NUCLEOTIDE SEQUENCE [LARGE SCALE GENOMIC DNA]</scope>
    <source>
        <strain evidence="7 8">KACC 14949</strain>
    </source>
</reference>
<feature type="transmembrane region" description="Helical" evidence="6">
    <location>
        <begin position="132"/>
        <end position="152"/>
    </location>
</feature>
<feature type="transmembrane region" description="Helical" evidence="6">
    <location>
        <begin position="75"/>
        <end position="93"/>
    </location>
</feature>
<dbReference type="RefSeq" id="WP_066485434.1">
    <property type="nucleotide sequence ID" value="NZ_JAIEOT010000026.1"/>
</dbReference>
<comment type="subcellular location">
    <subcellularLocation>
        <location evidence="1">Membrane</location>
        <topology evidence="1">Multi-pass membrane protein</topology>
    </subcellularLocation>
</comment>
<dbReference type="GO" id="GO:0033013">
    <property type="term" value="P:tetrapyrrole metabolic process"/>
    <property type="evidence" value="ECO:0007669"/>
    <property type="project" value="UniProtKB-ARBA"/>
</dbReference>
<dbReference type="AlphaFoldDB" id="A0A2A4HTN0"/>
<comment type="caution">
    <text evidence="7">The sequence shown here is derived from an EMBL/GenBank/DDBJ whole genome shotgun (WGS) entry which is preliminary data.</text>
</comment>
<keyword evidence="3 6" id="KW-0812">Transmembrane</keyword>
<evidence type="ECO:0000256" key="4">
    <source>
        <dbReference type="ARBA" id="ARBA00022989"/>
    </source>
</evidence>
<proteinExistence type="inferred from homology"/>
<sequence>MSFLRWAAVSVPLVLLLGFLSGRSVPSGSENGWYMALTKPELTPPGWVFPVAWSLLYIMLGLALALVLSARGAKLRWVAVALFAAQLAGNLAWTPLFFGAHKVGAALLLIVAILGLTIITTFVFAQIRRVAAWLLVPYMVWLSFAGVLNWRIAQLNPDAERLVQPAAASQVIG</sequence>
<organism evidence="7 8">
    <name type="scientific">Sphingomonas ginsenosidimutans</name>
    <dbReference type="NCBI Taxonomy" id="862134"/>
    <lineage>
        <taxon>Bacteria</taxon>
        <taxon>Pseudomonadati</taxon>
        <taxon>Pseudomonadota</taxon>
        <taxon>Alphaproteobacteria</taxon>
        <taxon>Sphingomonadales</taxon>
        <taxon>Sphingomonadaceae</taxon>
        <taxon>Sphingomonas</taxon>
    </lineage>
</organism>
<evidence type="ECO:0000256" key="6">
    <source>
        <dbReference type="SAM" id="Phobius"/>
    </source>
</evidence>
<dbReference type="InterPro" id="IPR038330">
    <property type="entry name" value="TspO/MBR-related_sf"/>
</dbReference>
<feature type="transmembrane region" description="Helical" evidence="6">
    <location>
        <begin position="46"/>
        <end position="68"/>
    </location>
</feature>
<evidence type="ECO:0000313" key="8">
    <source>
        <dbReference type="Proteomes" id="UP000218784"/>
    </source>
</evidence>
<evidence type="ECO:0000256" key="1">
    <source>
        <dbReference type="ARBA" id="ARBA00004141"/>
    </source>
</evidence>
<keyword evidence="4 6" id="KW-1133">Transmembrane helix</keyword>
<evidence type="ECO:0000256" key="2">
    <source>
        <dbReference type="ARBA" id="ARBA00007524"/>
    </source>
</evidence>
<evidence type="ECO:0000313" key="7">
    <source>
        <dbReference type="EMBL" id="PCG07740.1"/>
    </source>
</evidence>
<dbReference type="PANTHER" id="PTHR10057:SF0">
    <property type="entry name" value="TRANSLOCATOR PROTEIN"/>
    <property type="match status" value="1"/>
</dbReference>
<dbReference type="GO" id="GO:0016020">
    <property type="term" value="C:membrane"/>
    <property type="evidence" value="ECO:0007669"/>
    <property type="project" value="UniProtKB-SubCell"/>
</dbReference>
<dbReference type="CDD" id="cd15904">
    <property type="entry name" value="TSPO_MBR"/>
    <property type="match status" value="1"/>
</dbReference>
<feature type="transmembrane region" description="Helical" evidence="6">
    <location>
        <begin position="105"/>
        <end position="125"/>
    </location>
</feature>
<dbReference type="Gene3D" id="1.20.1260.100">
    <property type="entry name" value="TspO/MBR protein"/>
    <property type="match status" value="1"/>
</dbReference>
<protein>
    <submittedName>
        <fullName evidence="7">Tryptophan-rich sensory protein</fullName>
    </submittedName>
</protein>
<evidence type="ECO:0000256" key="3">
    <source>
        <dbReference type="ARBA" id="ARBA00022692"/>
    </source>
</evidence>
<keyword evidence="8" id="KW-1185">Reference proteome</keyword>
<dbReference type="EMBL" id="NWVD01000012">
    <property type="protein sequence ID" value="PCG07740.1"/>
    <property type="molecule type" value="Genomic_DNA"/>
</dbReference>
<dbReference type="InterPro" id="IPR004307">
    <property type="entry name" value="TspO_MBR"/>
</dbReference>
<gene>
    <name evidence="7" type="ORF">COA17_16840</name>
</gene>
<comment type="similarity">
    <text evidence="2">Belongs to the TspO/BZRP family.</text>
</comment>
<dbReference type="Proteomes" id="UP000218784">
    <property type="component" value="Unassembled WGS sequence"/>
</dbReference>
<dbReference type="FunFam" id="1.20.1260.100:FF:000001">
    <property type="entry name" value="translocator protein 2"/>
    <property type="match status" value="1"/>
</dbReference>
<dbReference type="PIRSF" id="PIRSF005859">
    <property type="entry name" value="PBR"/>
    <property type="match status" value="1"/>
</dbReference>
<name>A0A2A4HTN0_9SPHN</name>
<evidence type="ECO:0000256" key="5">
    <source>
        <dbReference type="ARBA" id="ARBA00023136"/>
    </source>
</evidence>
<keyword evidence="5 6" id="KW-0472">Membrane</keyword>
<dbReference type="Pfam" id="PF03073">
    <property type="entry name" value="TspO_MBR"/>
    <property type="match status" value="1"/>
</dbReference>
<dbReference type="PANTHER" id="PTHR10057">
    <property type="entry name" value="PERIPHERAL-TYPE BENZODIAZEPINE RECEPTOR"/>
    <property type="match status" value="1"/>
</dbReference>
<accession>A0A2A4HTN0</accession>